<evidence type="ECO:0000256" key="2">
    <source>
        <dbReference type="ARBA" id="ARBA00022617"/>
    </source>
</evidence>
<dbReference type="PANTHER" id="PTHR32439">
    <property type="entry name" value="FERREDOXIN--NITRITE REDUCTASE, CHLOROPLASTIC"/>
    <property type="match status" value="1"/>
</dbReference>
<keyword evidence="3" id="KW-0479">Metal-binding</keyword>
<dbReference type="GO" id="GO:0046872">
    <property type="term" value="F:metal ion binding"/>
    <property type="evidence" value="ECO:0007669"/>
    <property type="project" value="UniProtKB-KW"/>
</dbReference>
<feature type="domain" description="Nitrite/Sulfite reductase ferredoxin-like" evidence="8">
    <location>
        <begin position="2"/>
        <end position="44"/>
    </location>
</feature>
<keyword evidence="6" id="KW-0411">Iron-sulfur</keyword>
<evidence type="ECO:0000256" key="5">
    <source>
        <dbReference type="ARBA" id="ARBA00023004"/>
    </source>
</evidence>
<keyword evidence="5" id="KW-0408">Iron</keyword>
<dbReference type="Proteomes" id="UP000192591">
    <property type="component" value="Unassembled WGS sequence"/>
</dbReference>
<evidence type="ECO:0000259" key="8">
    <source>
        <dbReference type="Pfam" id="PF03460"/>
    </source>
</evidence>
<dbReference type="GO" id="GO:0051539">
    <property type="term" value="F:4 iron, 4 sulfur cluster binding"/>
    <property type="evidence" value="ECO:0007669"/>
    <property type="project" value="UniProtKB-KW"/>
</dbReference>
<feature type="region of interest" description="Disordered" evidence="7">
    <location>
        <begin position="199"/>
        <end position="229"/>
    </location>
</feature>
<evidence type="ECO:0000256" key="6">
    <source>
        <dbReference type="ARBA" id="ARBA00023014"/>
    </source>
</evidence>
<gene>
    <name evidence="9" type="ORF">B1813_19170</name>
</gene>
<dbReference type="PANTHER" id="PTHR32439:SF9">
    <property type="entry name" value="BLR3264 PROTEIN"/>
    <property type="match status" value="1"/>
</dbReference>
<sequence length="379" mass="38609">MRLPGGVLTPAQAGLLAECADECGDGEIHLTSRGNLQLRGVRDASELAGRLAAAGLLPSATHERVRNVLASPLSGLAGGRCDVRALVPRLDAAICAAPGLAELPGRVLFALDDGRGDVAAERPDVGWQAVSPGALPGGTLGALLLAGQDCGLRVRFPDAVAALVRAASEFAVVRGTAWRVAELDDEARAAVREAVRPLAAGASQRPGGLARTEPPPPGPVRVADDAGDAGDAGDAVVAAPAFGRLSAETVRRLGHRCATPLLVTPWRSLVVRGVPAAELAALGFAVDAADARARVSACVGAPACAKSRRDVRTETAAALPELGDAGAVPAHVSGCERRCGRPRGPHVDVLAEDDGYRIDGLLVGVDELAARLKGTRDTL</sequence>
<evidence type="ECO:0000256" key="3">
    <source>
        <dbReference type="ARBA" id="ARBA00022723"/>
    </source>
</evidence>
<keyword evidence="4" id="KW-0560">Oxidoreductase</keyword>
<evidence type="ECO:0000313" key="9">
    <source>
        <dbReference type="EMBL" id="OQO89958.1"/>
    </source>
</evidence>
<name>A0A1V8ZYT2_SACPI</name>
<proteinExistence type="predicted"/>
<keyword evidence="2" id="KW-0349">Heme</keyword>
<organism evidence="9 10">
    <name type="scientific">Saccharomonospora piscinae</name>
    <dbReference type="NCBI Taxonomy" id="687388"/>
    <lineage>
        <taxon>Bacteria</taxon>
        <taxon>Bacillati</taxon>
        <taxon>Actinomycetota</taxon>
        <taxon>Actinomycetes</taxon>
        <taxon>Pseudonocardiales</taxon>
        <taxon>Pseudonocardiaceae</taxon>
        <taxon>Saccharomonospora</taxon>
    </lineage>
</organism>
<dbReference type="Gene3D" id="3.30.413.10">
    <property type="entry name" value="Sulfite Reductase Hemoprotein, domain 1"/>
    <property type="match status" value="1"/>
</dbReference>
<dbReference type="InterPro" id="IPR045854">
    <property type="entry name" value="NO2/SO3_Rdtase_4Fe4S_sf"/>
</dbReference>
<evidence type="ECO:0000313" key="10">
    <source>
        <dbReference type="Proteomes" id="UP000192591"/>
    </source>
</evidence>
<evidence type="ECO:0000256" key="4">
    <source>
        <dbReference type="ARBA" id="ARBA00023002"/>
    </source>
</evidence>
<dbReference type="EMBL" id="MWIH01000008">
    <property type="protein sequence ID" value="OQO89958.1"/>
    <property type="molecule type" value="Genomic_DNA"/>
</dbReference>
<keyword evidence="1" id="KW-0004">4Fe-4S</keyword>
<dbReference type="Gene3D" id="3.90.480.10">
    <property type="entry name" value="Sulfite Reductase Hemoprotein,Domain 2"/>
    <property type="match status" value="1"/>
</dbReference>
<evidence type="ECO:0000256" key="1">
    <source>
        <dbReference type="ARBA" id="ARBA00022485"/>
    </source>
</evidence>
<dbReference type="Pfam" id="PF03460">
    <property type="entry name" value="NIR_SIR_ferr"/>
    <property type="match status" value="1"/>
</dbReference>
<dbReference type="GO" id="GO:0016491">
    <property type="term" value="F:oxidoreductase activity"/>
    <property type="evidence" value="ECO:0007669"/>
    <property type="project" value="UniProtKB-KW"/>
</dbReference>
<dbReference type="AlphaFoldDB" id="A0A1V8ZYT2"/>
<dbReference type="SUPFAM" id="SSF55124">
    <property type="entry name" value="Nitrite/Sulfite reductase N-terminal domain-like"/>
    <property type="match status" value="2"/>
</dbReference>
<dbReference type="InterPro" id="IPR005117">
    <property type="entry name" value="NiRdtase/SiRdtase_haem-b_fer"/>
</dbReference>
<dbReference type="SUPFAM" id="SSF56014">
    <property type="entry name" value="Nitrite and sulphite reductase 4Fe-4S domain-like"/>
    <property type="match status" value="1"/>
</dbReference>
<dbReference type="STRING" id="1962155.B1813_19170"/>
<dbReference type="InterPro" id="IPR036136">
    <property type="entry name" value="Nit/Sulf_reduc_fer-like_dom_sf"/>
</dbReference>
<accession>A0A1V8ZYT2</accession>
<keyword evidence="10" id="KW-1185">Reference proteome</keyword>
<dbReference type="InterPro" id="IPR051329">
    <property type="entry name" value="NIR_SIR_4Fe-4S"/>
</dbReference>
<comment type="caution">
    <text evidence="9">The sequence shown here is derived from an EMBL/GenBank/DDBJ whole genome shotgun (WGS) entry which is preliminary data.</text>
</comment>
<reference evidence="9 10" key="1">
    <citation type="submission" date="2017-02" db="EMBL/GenBank/DDBJ databases">
        <title>Draft genome of Saccharomonospora sp. 154.</title>
        <authorList>
            <person name="Alonso-Carmona G.S."/>
            <person name="De La Haba R."/>
            <person name="Vera-Gargallo B."/>
            <person name="Sandoval-Trujillo A.H."/>
            <person name="Ramirez-Duran N."/>
            <person name="Ventosa A."/>
        </authorList>
    </citation>
    <scope>NUCLEOTIDE SEQUENCE [LARGE SCALE GENOMIC DNA]</scope>
    <source>
        <strain evidence="9 10">LRS4.154</strain>
    </source>
</reference>
<evidence type="ECO:0000256" key="7">
    <source>
        <dbReference type="SAM" id="MobiDB-lite"/>
    </source>
</evidence>
<protein>
    <recommendedName>
        <fullName evidence="8">Nitrite/Sulfite reductase ferredoxin-like domain-containing protein</fullName>
    </recommendedName>
</protein>